<dbReference type="Proteomes" id="UP000006304">
    <property type="component" value="Chromosome"/>
</dbReference>
<dbReference type="RefSeq" id="WP_014987497.1">
    <property type="nucleotide sequence ID" value="NC_018681.1"/>
</dbReference>
<reference evidence="1 2" key="1">
    <citation type="journal article" date="2012" name="J. Bacteriol.">
        <title>Complete genome sequence of Nocardia brasiliensis HUJEG-1.</title>
        <authorList>
            <person name="Vera-Cabrera L."/>
            <person name="Ortiz-Lopez R."/>
            <person name="Elizondo-Gonzalez R."/>
            <person name="Perez-Maya A.A."/>
            <person name="Ocampo-Candiani J."/>
        </authorList>
    </citation>
    <scope>NUCLEOTIDE SEQUENCE [LARGE SCALE GENOMIC DNA]</scope>
    <source>
        <strain evidence="2">ATCC 700358</strain>
    </source>
</reference>
<dbReference type="AlphaFoldDB" id="K0FB13"/>
<name>K0FB13_NOCB7</name>
<organism evidence="1 2">
    <name type="scientific">Nocardia brasiliensis (strain ATCC 700358 / HUJEG-1)</name>
    <dbReference type="NCBI Taxonomy" id="1133849"/>
    <lineage>
        <taxon>Bacteria</taxon>
        <taxon>Bacillati</taxon>
        <taxon>Actinomycetota</taxon>
        <taxon>Actinomycetes</taxon>
        <taxon>Mycobacteriales</taxon>
        <taxon>Nocardiaceae</taxon>
        <taxon>Nocardia</taxon>
    </lineage>
</organism>
<evidence type="ECO:0000313" key="1">
    <source>
        <dbReference type="EMBL" id="AFU04646.1"/>
    </source>
</evidence>
<dbReference type="eggNOG" id="ENOG5031GHX">
    <property type="taxonomic scope" value="Bacteria"/>
</dbReference>
<gene>
    <name evidence="1" type="ORF">O3I_033485</name>
</gene>
<accession>K0FB13</accession>
<dbReference type="EMBL" id="CP003876">
    <property type="protein sequence ID" value="AFU04646.1"/>
    <property type="molecule type" value="Genomic_DNA"/>
</dbReference>
<protein>
    <submittedName>
        <fullName evidence="1">Uncharacterized protein</fullName>
    </submittedName>
</protein>
<sequence length="121" mass="13155">MGSDDELRSPLKVTPQQSYYAQRYYLEHHGTPEQVAEFSAAGPPPPEKTDGVTGKILYYEANTPTVEEVAALLSEMEEAGWITGATRQTLAELPPEDGVAVLKARMVEPDSDQPQPPAGIE</sequence>
<proteinExistence type="predicted"/>
<evidence type="ECO:0000313" key="2">
    <source>
        <dbReference type="Proteomes" id="UP000006304"/>
    </source>
</evidence>
<dbReference type="STRING" id="1133849.O3I_033485"/>
<dbReference type="HOGENOM" id="CLU_2035587_0_0_11"/>
<keyword evidence="2" id="KW-1185">Reference proteome</keyword>
<dbReference type="KEGG" id="nbr:O3I_033485"/>